<dbReference type="Pfam" id="PF14147">
    <property type="entry name" value="Spore_YhaL"/>
    <property type="match status" value="1"/>
</dbReference>
<accession>A0A6A8DSB5</accession>
<protein>
    <submittedName>
        <fullName evidence="2">SigE-dependent sporulation protein</fullName>
    </submittedName>
</protein>
<gene>
    <name evidence="2" type="ORF">GH741_15885</name>
</gene>
<keyword evidence="1" id="KW-0812">Transmembrane</keyword>
<comment type="caution">
    <text evidence="2">The sequence shown here is derived from an EMBL/GenBank/DDBJ whole genome shotgun (WGS) entry which is preliminary data.</text>
</comment>
<keyword evidence="3" id="KW-1185">Reference proteome</keyword>
<evidence type="ECO:0000313" key="2">
    <source>
        <dbReference type="EMBL" id="MRH44122.1"/>
    </source>
</evidence>
<keyword evidence="1" id="KW-1133">Transmembrane helix</keyword>
<dbReference type="RefSeq" id="WP_153737739.1">
    <property type="nucleotide sequence ID" value="NZ_WJNG01000014.1"/>
</dbReference>
<dbReference type="AlphaFoldDB" id="A0A6A8DSB5"/>
<organism evidence="2 3">
    <name type="scientific">Aquibacillus halophilus</name>
    <dbReference type="NCBI Taxonomy" id="930132"/>
    <lineage>
        <taxon>Bacteria</taxon>
        <taxon>Bacillati</taxon>
        <taxon>Bacillota</taxon>
        <taxon>Bacilli</taxon>
        <taxon>Bacillales</taxon>
        <taxon>Bacillaceae</taxon>
        <taxon>Aquibacillus</taxon>
    </lineage>
</organism>
<keyword evidence="1" id="KW-0472">Membrane</keyword>
<dbReference type="OrthoDB" id="2454520at2"/>
<evidence type="ECO:0000256" key="1">
    <source>
        <dbReference type="SAM" id="Phobius"/>
    </source>
</evidence>
<reference evidence="2" key="1">
    <citation type="submission" date="2019-11" db="EMBL/GenBank/DDBJ databases">
        <authorList>
            <person name="Li J."/>
        </authorList>
    </citation>
    <scope>NUCLEOTIDE SEQUENCE</scope>
    <source>
        <strain evidence="2">B6B</strain>
    </source>
</reference>
<dbReference type="InterPro" id="IPR025428">
    <property type="entry name" value="Spore_YhaL"/>
</dbReference>
<sequence>MILGIPWWVYMFILFIFFSGYMSFRALVAEKKLEKQFIEREGKVYMDRIEEKRSNKEIEEEKKEFISG</sequence>
<evidence type="ECO:0000313" key="3">
    <source>
        <dbReference type="Proteomes" id="UP000799092"/>
    </source>
</evidence>
<feature type="transmembrane region" description="Helical" evidence="1">
    <location>
        <begin position="6"/>
        <end position="28"/>
    </location>
</feature>
<dbReference type="Proteomes" id="UP000799092">
    <property type="component" value="Unassembled WGS sequence"/>
</dbReference>
<proteinExistence type="predicted"/>
<dbReference type="EMBL" id="WJNG01000014">
    <property type="protein sequence ID" value="MRH44122.1"/>
    <property type="molecule type" value="Genomic_DNA"/>
</dbReference>
<name>A0A6A8DSB5_9BACI</name>